<feature type="active site" description="Proton acceptor" evidence="7">
    <location>
        <position position="90"/>
    </location>
</feature>
<dbReference type="NCBIfam" id="NF002574">
    <property type="entry name" value="PRK02227.1-2"/>
    <property type="match status" value="1"/>
</dbReference>
<organism evidence="8 9">
    <name type="scientific">Trinickia symbiotica</name>
    <dbReference type="NCBI Taxonomy" id="863227"/>
    <lineage>
        <taxon>Bacteria</taxon>
        <taxon>Pseudomonadati</taxon>
        <taxon>Pseudomonadota</taxon>
        <taxon>Betaproteobacteria</taxon>
        <taxon>Burkholderiales</taxon>
        <taxon>Burkholderiaceae</taxon>
        <taxon>Trinickia</taxon>
    </lineage>
</organism>
<sequence length="245" mass="25502">MTALLASVRSEEEAFAAAAAGAELIDLKEPHDGALGGLPIERIGRIATTLRAQYPVKPLSATIGDVETEAFDEIAARVLDVSNAGVDYVKVGVRPGHAARRCLDELANLPAAVVPVLLCDGGVDGELVDHAASLGFVGIMFDTAGKDGRTLFDHVDEATLGRWLGVARKRGAMSGIAGSLGWAQLDRILALAPDVAGFRGALCVDGRRSAIDPGRVAKWAEALHRPAGTVGEAASQDDVRLSPRP</sequence>
<protein>
    <recommendedName>
        <fullName evidence="2">(5-formylfuran-3-yl)methyl phosphate synthase</fullName>
        <ecNumber evidence="2">4.2.3.153</ecNumber>
    </recommendedName>
    <alternativeName>
        <fullName evidence="5">4-(hydroxymethyl)-2-furancarboxaldehyde-phosphate synthase</fullName>
    </alternativeName>
</protein>
<keyword evidence="4" id="KW-0704">Schiff base</keyword>
<evidence type="ECO:0000256" key="1">
    <source>
        <dbReference type="ARBA" id="ARBA00003810"/>
    </source>
</evidence>
<dbReference type="GO" id="GO:0016829">
    <property type="term" value="F:lyase activity"/>
    <property type="evidence" value="ECO:0007669"/>
    <property type="project" value="UniProtKB-KW"/>
</dbReference>
<dbReference type="InterPro" id="IPR007565">
    <property type="entry name" value="4HFCP_synth"/>
</dbReference>
<comment type="function">
    <text evidence="1">Catalyzes the formation of 4-(hydroxymethyl)-2-furancarboxaldehyde phosphate (4-HFC-P) from two molecules of glyceraldehyde-3-P (GA-3-P).</text>
</comment>
<dbReference type="Proteomes" id="UP000240638">
    <property type="component" value="Unassembled WGS sequence"/>
</dbReference>
<evidence type="ECO:0000313" key="9">
    <source>
        <dbReference type="Proteomes" id="UP000240638"/>
    </source>
</evidence>
<comment type="caution">
    <text evidence="8">The sequence shown here is derived from an EMBL/GenBank/DDBJ whole genome shotgun (WGS) entry which is preliminary data.</text>
</comment>
<keyword evidence="3" id="KW-0456">Lyase</keyword>
<dbReference type="EC" id="4.2.3.153" evidence="2"/>
<dbReference type="AlphaFoldDB" id="A0A2T3Y028"/>
<reference evidence="8 9" key="1">
    <citation type="submission" date="2018-03" db="EMBL/GenBank/DDBJ databases">
        <title>Whole genome analyses suggest that Burkholderia sensu lato contains two further novel genera in the rhizoxinica-symbiotica group Mycetohabitans gen. nov., and Trinickia gen. nov.: implications for the evolution of diazotrophy and nodulation in the Burkholderiaceae.</title>
        <authorList>
            <person name="Estrada De Los Santos P."/>
            <person name="Palmer M."/>
            <person name="Chavez-Ramirez B."/>
            <person name="Steenkamp E.T."/>
            <person name="Hirsch A.M."/>
            <person name="Manyaka P."/>
            <person name="Maluk M."/>
            <person name="Lafos M."/>
            <person name="Crook M."/>
            <person name="Gross E."/>
            <person name="Simon M.F."/>
            <person name="Bueno Dos Reis Junior F."/>
            <person name="Poole P.S."/>
            <person name="Venter S.N."/>
            <person name="James E.K."/>
        </authorList>
    </citation>
    <scope>NUCLEOTIDE SEQUENCE [LARGE SCALE GENOMIC DNA]</scope>
    <source>
        <strain evidence="8 9">JPY-366</strain>
    </source>
</reference>
<feature type="active site" description="Schiff-base intermediate with substrate" evidence="7">
    <location>
        <position position="28"/>
    </location>
</feature>
<evidence type="ECO:0000256" key="4">
    <source>
        <dbReference type="ARBA" id="ARBA00023270"/>
    </source>
</evidence>
<gene>
    <name evidence="8" type="ORF">C9I57_05745</name>
</gene>
<proteinExistence type="predicted"/>
<evidence type="ECO:0000256" key="2">
    <source>
        <dbReference type="ARBA" id="ARBA00012553"/>
    </source>
</evidence>
<evidence type="ECO:0000256" key="7">
    <source>
        <dbReference type="PIRSR" id="PIRSR015957-1"/>
    </source>
</evidence>
<comment type="catalytic activity">
    <reaction evidence="6">
        <text>2 D-glyceraldehyde 3-phosphate = 4-(hydroxymethyl)-2-furancarboxaldehyde phosphate + phosphate + 2 H2O</text>
        <dbReference type="Rhea" id="RHEA:43536"/>
        <dbReference type="ChEBI" id="CHEBI:15377"/>
        <dbReference type="ChEBI" id="CHEBI:43474"/>
        <dbReference type="ChEBI" id="CHEBI:59776"/>
        <dbReference type="ChEBI" id="CHEBI:83407"/>
        <dbReference type="EC" id="4.2.3.153"/>
    </reaction>
</comment>
<name>A0A2T3Y028_9BURK</name>
<evidence type="ECO:0000313" key="8">
    <source>
        <dbReference type="EMBL" id="PTB22098.1"/>
    </source>
</evidence>
<dbReference type="Pfam" id="PF04476">
    <property type="entry name" value="4HFCP_synth"/>
    <property type="match status" value="1"/>
</dbReference>
<evidence type="ECO:0000256" key="5">
    <source>
        <dbReference type="ARBA" id="ARBA00032523"/>
    </source>
</evidence>
<evidence type="ECO:0000256" key="6">
    <source>
        <dbReference type="ARBA" id="ARBA00047628"/>
    </source>
</evidence>
<dbReference type="EMBL" id="PYUC01000002">
    <property type="protein sequence ID" value="PTB22098.1"/>
    <property type="molecule type" value="Genomic_DNA"/>
</dbReference>
<accession>A0A2T3Y028</accession>
<dbReference type="RefSeq" id="WP_107149654.1">
    <property type="nucleotide sequence ID" value="NZ_PYUC01000002.1"/>
</dbReference>
<evidence type="ECO:0000256" key="3">
    <source>
        <dbReference type="ARBA" id="ARBA00023239"/>
    </source>
</evidence>
<dbReference type="PIRSF" id="PIRSF015957">
    <property type="entry name" value="UCP015957"/>
    <property type="match status" value="1"/>
</dbReference>